<comment type="caution">
    <text evidence="1">The sequence shown here is derived from an EMBL/GenBank/DDBJ whole genome shotgun (WGS) entry which is preliminary data.</text>
</comment>
<dbReference type="EMBL" id="BGPR01188298">
    <property type="protein sequence ID" value="GBM83775.1"/>
    <property type="molecule type" value="Genomic_DNA"/>
</dbReference>
<evidence type="ECO:0000313" key="2">
    <source>
        <dbReference type="Proteomes" id="UP000499080"/>
    </source>
</evidence>
<keyword evidence="2" id="KW-1185">Reference proteome</keyword>
<proteinExistence type="predicted"/>
<organism evidence="1 2">
    <name type="scientific">Araneus ventricosus</name>
    <name type="common">Orbweaver spider</name>
    <name type="synonym">Epeira ventricosa</name>
    <dbReference type="NCBI Taxonomy" id="182803"/>
    <lineage>
        <taxon>Eukaryota</taxon>
        <taxon>Metazoa</taxon>
        <taxon>Ecdysozoa</taxon>
        <taxon>Arthropoda</taxon>
        <taxon>Chelicerata</taxon>
        <taxon>Arachnida</taxon>
        <taxon>Araneae</taxon>
        <taxon>Araneomorphae</taxon>
        <taxon>Entelegynae</taxon>
        <taxon>Araneoidea</taxon>
        <taxon>Araneidae</taxon>
        <taxon>Araneus</taxon>
    </lineage>
</organism>
<feature type="non-terminal residue" evidence="1">
    <location>
        <position position="16"/>
    </location>
</feature>
<name>A0A4Y2J1I7_ARAVE</name>
<evidence type="ECO:0000313" key="1">
    <source>
        <dbReference type="EMBL" id="GBM83775.1"/>
    </source>
</evidence>
<gene>
    <name evidence="1" type="ORF">AVEN_15629_1</name>
</gene>
<dbReference type="Proteomes" id="UP000499080">
    <property type="component" value="Unassembled WGS sequence"/>
</dbReference>
<sequence length="16" mass="1820">MLRCLRKIACPYAGPK</sequence>
<dbReference type="AlphaFoldDB" id="A0A4Y2J1I7"/>
<reference evidence="1 2" key="1">
    <citation type="journal article" date="2019" name="Sci. Rep.">
        <title>Orb-weaving spider Araneus ventricosus genome elucidates the spidroin gene catalogue.</title>
        <authorList>
            <person name="Kono N."/>
            <person name="Nakamura H."/>
            <person name="Ohtoshi R."/>
            <person name="Moran D.A.P."/>
            <person name="Shinohara A."/>
            <person name="Yoshida Y."/>
            <person name="Fujiwara M."/>
            <person name="Mori M."/>
            <person name="Tomita M."/>
            <person name="Arakawa K."/>
        </authorList>
    </citation>
    <scope>NUCLEOTIDE SEQUENCE [LARGE SCALE GENOMIC DNA]</scope>
</reference>
<protein>
    <submittedName>
        <fullName evidence="1">Uncharacterized protein</fullName>
    </submittedName>
</protein>
<accession>A0A4Y2J1I7</accession>